<dbReference type="InterPro" id="IPR003961">
    <property type="entry name" value="FN3_dom"/>
</dbReference>
<dbReference type="InterPro" id="IPR001304">
    <property type="entry name" value="C-type_lectin-like"/>
</dbReference>
<dbReference type="PROSITE" id="PS50853">
    <property type="entry name" value="FN3"/>
    <property type="match status" value="7"/>
</dbReference>
<dbReference type="InterPro" id="IPR011043">
    <property type="entry name" value="Gal_Oxase/kelch_b-propeller"/>
</dbReference>
<organism evidence="5">
    <name type="scientific">viral metagenome</name>
    <dbReference type="NCBI Taxonomy" id="1070528"/>
    <lineage>
        <taxon>unclassified sequences</taxon>
        <taxon>metagenomes</taxon>
        <taxon>organismal metagenomes</taxon>
    </lineage>
</organism>
<dbReference type="SUPFAM" id="SSF56436">
    <property type="entry name" value="C-type lectin-like"/>
    <property type="match status" value="1"/>
</dbReference>
<dbReference type="Gene3D" id="2.60.40.10">
    <property type="entry name" value="Immunoglobulins"/>
    <property type="match status" value="8"/>
</dbReference>
<dbReference type="Gene3D" id="3.10.100.10">
    <property type="entry name" value="Mannose-Binding Protein A, subunit A"/>
    <property type="match status" value="1"/>
</dbReference>
<feature type="domain" description="Fibronectin type-III" evidence="3">
    <location>
        <begin position="596"/>
        <end position="693"/>
    </location>
</feature>
<proteinExistence type="predicted"/>
<feature type="domain" description="Fibronectin type-III" evidence="3">
    <location>
        <begin position="407"/>
        <end position="503"/>
    </location>
</feature>
<evidence type="ECO:0000313" key="5">
    <source>
        <dbReference type="EMBL" id="QHU19547.1"/>
    </source>
</evidence>
<feature type="domain" description="Peptidase S74" evidence="4">
    <location>
        <begin position="1346"/>
        <end position="1452"/>
    </location>
</feature>
<dbReference type="PROSITE" id="PS51470">
    <property type="entry name" value="FG_GAP"/>
    <property type="match status" value="1"/>
</dbReference>
<sequence length="1452" mass="154158">MAQRRTFEVNTTPQSWQWHRDNAASVPGRSLASILSEEENNTIVNLRNALNPYLHLWIGGKRKVFGTNDGGPSTWEWINGDQWNYTNWNSQQPDYFDNYIEFLWYDNKWHDGQADINSTQHNNAAAYVTVVNTPSAPIDVTASPGNEQVTVYWTAQSDGGSAITNYTVTSSPGGRTATTGNGSTRTVTITNLTNGVAYTFRVVATNDIGDSPPSGSSTPVTPLPPYTAPSVPRNITPTVSNASVYLTWIVPASDGGIAITGYNVTSTGGTVGTIGTVDSETRNVTITNLANGTPYTFTITATNGAGFTSSDSVTATPFTNPSAPTGVSASAGNNQVTVTWNVPETIGGSEITSYNVTSTVGTVTLTTRTITIRNLDNGTSYTFTVTATNAQGGISPSGSVTAIPYTNPSVPRDIRAIARSASVDLSWNEPATIGGSSITGYNVTRTNAGVTVTVPLNPGTTTATALGLTNGTLYTFTVTATNAQGGISPAGDISATPFTVPNTPRNFTAVAGVRLVDLSWSPPLFNGGRNILSYLIQRSNNGINAWGSDISTNASINTFRVSELGNNTRYYFRIYAINIAGPTVDPSLTDTTTFDFPGQPRDLSAIPGNGLVTLTWTPPLSNGGSPITSYIVTNNYSEGTVTLSAISNTSMTATVTELTNKSYDFSLVAITAVGNSQTPAIYNGVIPFTTPSAPTGVLATAGNSKVDLSWNSAISNGSTITDYIIEISGNLSTWATFATVSSGVTYKLVSPLTNGITYYFRVITISSNAGNSPPSFIVNATPFGEPEAPRNVTATSRNVEATINWSPPTNDGGRPITSYSVTSYSVTSSSGSFQVTTANGSTRTATISGLTNDISYTFRVIATNEVGDSTASDESNTVTPNGPPLTNKKIAISNDGKVVALSSSYQIDISKGRIYVYELSYNQAPSTWNQLGLSSEIIVGLSNDDQFGWDLTLSSDGRVVAGSSIASDESGINNGQVRLFELSNNTNKWLQKGFAINGQTLGSESGYSISLAGNGNRIAIGAWKDNLNGTNAGAVRVYDFSSSVSDWRQQGQTIAGEPGTYEGYATALSLDGLTLASGCLNVNNANNIINAGQVKTFTWTGTTWENKGIIQGPDISYLYFGRSLKLSANGNTIVVGAPGYNIPAITNVGQAYVYRYQTTWTQLGQSLVGISGGDEFGASVAISNDGSIVSIGSDNNSNNRGYVRVFAYANNYWNQVSNVLSGKTATSKAGIHALSGDGTTLIQSNNTYNTVYGINKTLTINAPTTTISGNLLVMGNIIVNSLVIARDISNHIYRSDGYSRKNFESDLSSAIMKEYYSDVTLTRDLKVQITGDGTIRNINNSYGALSDSRLKENIVTSGPKLEDLLKVRVVDYTMKGSPNTKYIGVLAQELESVFPNLVTELEPSPKDVEEGRLIKYKVVNYSSFDLLLIKALQEQNAILKNITQRIEALEES</sequence>
<keyword evidence="1" id="KW-0677">Repeat</keyword>
<evidence type="ECO:0000256" key="1">
    <source>
        <dbReference type="ARBA" id="ARBA00022737"/>
    </source>
</evidence>
<dbReference type="CDD" id="cd00063">
    <property type="entry name" value="FN3"/>
    <property type="match status" value="8"/>
</dbReference>
<dbReference type="PROSITE" id="PS51688">
    <property type="entry name" value="ICA"/>
    <property type="match status" value="1"/>
</dbReference>
<dbReference type="Pfam" id="PF00041">
    <property type="entry name" value="fn3"/>
    <property type="match status" value="8"/>
</dbReference>
<feature type="domain" description="C-type lectin" evidence="2">
    <location>
        <begin position="2"/>
        <end position="111"/>
    </location>
</feature>
<dbReference type="SUPFAM" id="SSF49265">
    <property type="entry name" value="Fibronectin type III"/>
    <property type="match status" value="4"/>
</dbReference>
<protein>
    <recommendedName>
        <fullName evidence="6">Peptidase S74 domain-containing protein</fullName>
    </recommendedName>
</protein>
<dbReference type="Pfam" id="PF13884">
    <property type="entry name" value="Peptidase_S74"/>
    <property type="match status" value="1"/>
</dbReference>
<dbReference type="SUPFAM" id="SSF50965">
    <property type="entry name" value="Galactose oxidase, central domain"/>
    <property type="match status" value="1"/>
</dbReference>
<dbReference type="InterPro" id="IPR036116">
    <property type="entry name" value="FN3_sf"/>
</dbReference>
<dbReference type="InterPro" id="IPR013519">
    <property type="entry name" value="Int_alpha_beta-p"/>
</dbReference>
<dbReference type="SMART" id="SM00060">
    <property type="entry name" value="FN3"/>
    <property type="match status" value="8"/>
</dbReference>
<name>A0A6C0KS69_9ZZZZ</name>
<dbReference type="InterPro" id="IPR050964">
    <property type="entry name" value="Striated_Muscle_Regulatory"/>
</dbReference>
<dbReference type="InterPro" id="IPR030392">
    <property type="entry name" value="S74_ICA"/>
</dbReference>
<feature type="domain" description="Fibronectin type-III" evidence="3">
    <location>
        <begin position="228"/>
        <end position="323"/>
    </location>
</feature>
<evidence type="ECO:0000259" key="2">
    <source>
        <dbReference type="PROSITE" id="PS50041"/>
    </source>
</evidence>
<feature type="domain" description="Fibronectin type-III" evidence="3">
    <location>
        <begin position="324"/>
        <end position="406"/>
    </location>
</feature>
<dbReference type="InterPro" id="IPR016187">
    <property type="entry name" value="CTDL_fold"/>
</dbReference>
<dbReference type="EMBL" id="MN740952">
    <property type="protein sequence ID" value="QHU19547.1"/>
    <property type="molecule type" value="Genomic_DNA"/>
</dbReference>
<dbReference type="CDD" id="cd00037">
    <property type="entry name" value="CLECT"/>
    <property type="match status" value="1"/>
</dbReference>
<dbReference type="InterPro" id="IPR013783">
    <property type="entry name" value="Ig-like_fold"/>
</dbReference>
<feature type="domain" description="Fibronectin type-III" evidence="3">
    <location>
        <begin position="785"/>
        <end position="882"/>
    </location>
</feature>
<feature type="domain" description="Fibronectin type-III" evidence="3">
    <location>
        <begin position="504"/>
        <end position="595"/>
    </location>
</feature>
<reference evidence="5" key="1">
    <citation type="journal article" date="2020" name="Nature">
        <title>Giant virus diversity and host interactions through global metagenomics.</title>
        <authorList>
            <person name="Schulz F."/>
            <person name="Roux S."/>
            <person name="Paez-Espino D."/>
            <person name="Jungbluth S."/>
            <person name="Walsh D.A."/>
            <person name="Denef V.J."/>
            <person name="McMahon K.D."/>
            <person name="Konstantinidis K.T."/>
            <person name="Eloe-Fadrosh E.A."/>
            <person name="Kyrpides N.C."/>
            <person name="Woyke T."/>
        </authorList>
    </citation>
    <scope>NUCLEOTIDE SEQUENCE</scope>
    <source>
        <strain evidence="5">GVMAG-S-3300013014-113</strain>
    </source>
</reference>
<evidence type="ECO:0000259" key="3">
    <source>
        <dbReference type="PROSITE" id="PS50853"/>
    </source>
</evidence>
<evidence type="ECO:0008006" key="6">
    <source>
        <dbReference type="Google" id="ProtNLM"/>
    </source>
</evidence>
<dbReference type="InterPro" id="IPR016186">
    <property type="entry name" value="C-type_lectin-like/link_sf"/>
</dbReference>
<dbReference type="PANTHER" id="PTHR13817:SF73">
    <property type="entry name" value="FIBRONECTIN TYPE-III DOMAIN-CONTAINING PROTEIN"/>
    <property type="match status" value="1"/>
</dbReference>
<dbReference type="PROSITE" id="PS50041">
    <property type="entry name" value="C_TYPE_LECTIN_2"/>
    <property type="match status" value="1"/>
</dbReference>
<feature type="domain" description="Fibronectin type-III" evidence="3">
    <location>
        <begin position="133"/>
        <end position="225"/>
    </location>
</feature>
<dbReference type="PRINTS" id="PR00014">
    <property type="entry name" value="FNTYPEIII"/>
</dbReference>
<accession>A0A6C0KS69</accession>
<dbReference type="PANTHER" id="PTHR13817">
    <property type="entry name" value="TITIN"/>
    <property type="match status" value="1"/>
</dbReference>
<evidence type="ECO:0000259" key="4">
    <source>
        <dbReference type="PROSITE" id="PS51688"/>
    </source>
</evidence>